<comment type="caution">
    <text evidence="1">The sequence shown here is derived from an EMBL/GenBank/DDBJ whole genome shotgun (WGS) entry which is preliminary data.</text>
</comment>
<sequence length="176" mass="20440">MALASFRIDLSGFFVNWVIQDAKLAQMLDIRAEWVLWQTGMELRYSDITLFRLKEVLPGLRNSPVDYRQLRFRLKIEGLWSDVDLMNSSILEIYFPVDTLVIKRPIVDDLSAGEPVGYQAIVLDPSPEHTAHLLALAVDHIDILLEDWYPTLGKSHNDKSSEIFLMKYRLWCYLLI</sequence>
<protein>
    <submittedName>
        <fullName evidence="1">Uncharacterized protein</fullName>
    </submittedName>
</protein>
<dbReference type="Proteomes" id="UP001159363">
    <property type="component" value="Chromosome 12"/>
</dbReference>
<keyword evidence="2" id="KW-1185">Reference proteome</keyword>
<organism evidence="1 2">
    <name type="scientific">Dryococelus australis</name>
    <dbReference type="NCBI Taxonomy" id="614101"/>
    <lineage>
        <taxon>Eukaryota</taxon>
        <taxon>Metazoa</taxon>
        <taxon>Ecdysozoa</taxon>
        <taxon>Arthropoda</taxon>
        <taxon>Hexapoda</taxon>
        <taxon>Insecta</taxon>
        <taxon>Pterygota</taxon>
        <taxon>Neoptera</taxon>
        <taxon>Polyneoptera</taxon>
        <taxon>Phasmatodea</taxon>
        <taxon>Verophasmatodea</taxon>
        <taxon>Anareolatae</taxon>
        <taxon>Phasmatidae</taxon>
        <taxon>Eurycanthinae</taxon>
        <taxon>Dryococelus</taxon>
    </lineage>
</organism>
<dbReference type="EMBL" id="JARBHB010000013">
    <property type="protein sequence ID" value="KAJ8870536.1"/>
    <property type="molecule type" value="Genomic_DNA"/>
</dbReference>
<accession>A0ABQ9GFV6</accession>
<evidence type="ECO:0000313" key="1">
    <source>
        <dbReference type="EMBL" id="KAJ8870536.1"/>
    </source>
</evidence>
<evidence type="ECO:0000313" key="2">
    <source>
        <dbReference type="Proteomes" id="UP001159363"/>
    </source>
</evidence>
<gene>
    <name evidence="1" type="ORF">PR048_029559</name>
</gene>
<proteinExistence type="predicted"/>
<reference evidence="1 2" key="1">
    <citation type="submission" date="2023-02" db="EMBL/GenBank/DDBJ databases">
        <title>LHISI_Scaffold_Assembly.</title>
        <authorList>
            <person name="Stuart O.P."/>
            <person name="Cleave R."/>
            <person name="Magrath M.J.L."/>
            <person name="Mikheyev A.S."/>
        </authorList>
    </citation>
    <scope>NUCLEOTIDE SEQUENCE [LARGE SCALE GENOMIC DNA]</scope>
    <source>
        <strain evidence="1">Daus_M_001</strain>
        <tissue evidence="1">Leg muscle</tissue>
    </source>
</reference>
<name>A0ABQ9GFV6_9NEOP</name>